<sequence>MRGYGDAMNEQLSTFDKLVETLSTEDAQRMLAGIGKALRTSEANAETPAKVKKKRAFARWDTREDSLAGETFFFRFWIGVKSFFRSSSVEALYEETLLQRLGNDLKAHYAQYIDVKEKTFTKVFYDKMGELRKTQVFFDSLLACYNSDKGDFYLLLSSFITPVVYEQLMACSDPFAAQGDGTPSGLRASLLKRMDVALATLSGPHKTELYQAARAIEWMKVFCEVPVDRILLRFTVISPASAVCPITILQSELEKLACVIHDSKHIPDAVLQGLFVLKSKTSLHDAQVDNAAHAAAFLKEASAALVVIKDLSHSIPIEDFVRFAGRNIRWQPRAIAGGEDWFVLFKKAWKKRFNEKWALWSTAQKRLVLKEQMLSLLGREQFSELTHRPWEGFWYQLVFRREMSFVFLKNLFEGAYARVVSPPLNVILAEGSFYRRDELIEYTDAVNVLEQMGAKIRNFEVRLSPVGEWGVAFSAQRKEHTVTMKSKGILEALIKVIDSEATVLLDATLKAFHCIGAMLASMIGASKTSAYATLTNWSDIRGSDNASFREQASQARAYVQTASRALVEMENLETTHL</sequence>
<accession>A0A0H3BI80</accession>
<dbReference type="Pfam" id="PF17239">
    <property type="entry name" value="DUF5312"/>
    <property type="match status" value="1"/>
</dbReference>
<reference evidence="1 2" key="1">
    <citation type="journal article" date="2008" name="BMC Microbiol.">
        <title>Complete genome sequence of Treponema pallidum ssp. pallidum strain SS14 determined with oligonucleotide arrays.</title>
        <authorList>
            <person name="Matejkova P."/>
            <person name="Strouhal M."/>
            <person name="Smajs D."/>
            <person name="Norris S.J."/>
            <person name="Palzkill T."/>
            <person name="Petrosino J.F."/>
            <person name="Sodergren E."/>
            <person name="Norton J.E."/>
            <person name="Singh J."/>
            <person name="Richmond T.A."/>
            <person name="Molla M.N."/>
            <person name="Albert T.J."/>
            <person name="Weinstock G.M."/>
        </authorList>
    </citation>
    <scope>NUCLEOTIDE SEQUENCE [LARGE SCALE GENOMIC DNA]</scope>
    <source>
        <strain evidence="1 2">SS14</strain>
    </source>
</reference>
<protein>
    <submittedName>
        <fullName evidence="1">Uncharacterized protein</fullName>
    </submittedName>
</protein>
<dbReference type="Proteomes" id="UP000001202">
    <property type="component" value="Chromosome"/>
</dbReference>
<gene>
    <name evidence="1" type="ordered locus">TPASS_0110</name>
</gene>
<dbReference type="InterPro" id="IPR035196">
    <property type="entry name" value="DUF5312"/>
</dbReference>
<evidence type="ECO:0000313" key="2">
    <source>
        <dbReference type="Proteomes" id="UP000001202"/>
    </source>
</evidence>
<dbReference type="PATRIC" id="fig|455434.6.peg.113"/>
<dbReference type="GeneID" id="93875907"/>
<dbReference type="RefSeq" id="WP_010881559.1">
    <property type="nucleotide sequence ID" value="NC_010741.1"/>
</dbReference>
<evidence type="ECO:0000313" key="1">
    <source>
        <dbReference type="EMBL" id="ACD70537.1"/>
    </source>
</evidence>
<name>A0A0H3BI80_TREPS</name>
<proteinExistence type="predicted"/>
<dbReference type="AlphaFoldDB" id="A0A0H3BI80"/>
<organism evidence="1 2">
    <name type="scientific">Treponema pallidum subsp. pallidum (strain SS14)</name>
    <dbReference type="NCBI Taxonomy" id="455434"/>
    <lineage>
        <taxon>Bacteria</taxon>
        <taxon>Pseudomonadati</taxon>
        <taxon>Spirochaetota</taxon>
        <taxon>Spirochaetia</taxon>
        <taxon>Spirochaetales</taxon>
        <taxon>Treponemataceae</taxon>
        <taxon>Treponema</taxon>
    </lineage>
</organism>
<dbReference type="KEGG" id="tpp:TPASS_0110"/>
<dbReference type="SMR" id="A0A0H3BI80"/>
<dbReference type="EMBL" id="CP000805">
    <property type="protein sequence ID" value="ACD70537.1"/>
    <property type="molecule type" value="Genomic_DNA"/>
</dbReference>